<dbReference type="SUPFAM" id="SSF56281">
    <property type="entry name" value="Metallo-hydrolase/oxidoreductase"/>
    <property type="match status" value="1"/>
</dbReference>
<dbReference type="Pfam" id="PF00753">
    <property type="entry name" value="Lactamase_B"/>
    <property type="match status" value="1"/>
</dbReference>
<feature type="domain" description="Metallo-beta-lactamase" evidence="1">
    <location>
        <begin position="22"/>
        <end position="229"/>
    </location>
</feature>
<gene>
    <name evidence="2" type="ORF">GIY09_02515</name>
</gene>
<dbReference type="PANTHER" id="PTHR23131">
    <property type="entry name" value="ENDORIBONUCLEASE LACTB2"/>
    <property type="match status" value="1"/>
</dbReference>
<dbReference type="AlphaFoldDB" id="A0A6I2GGW8"/>
<organism evidence="2 3">
    <name type="scientific">Fundicoccus ignavus</name>
    <dbReference type="NCBI Taxonomy" id="2664442"/>
    <lineage>
        <taxon>Bacteria</taxon>
        <taxon>Bacillati</taxon>
        <taxon>Bacillota</taxon>
        <taxon>Bacilli</taxon>
        <taxon>Lactobacillales</taxon>
        <taxon>Aerococcaceae</taxon>
        <taxon>Fundicoccus</taxon>
    </lineage>
</organism>
<dbReference type="PANTHER" id="PTHR23131:SF4">
    <property type="entry name" value="METALLO-BETA-LACTAMASE SUPERFAMILY POTEIN"/>
    <property type="match status" value="1"/>
</dbReference>
<evidence type="ECO:0000313" key="2">
    <source>
        <dbReference type="EMBL" id="MRI84771.1"/>
    </source>
</evidence>
<keyword evidence="2" id="KW-0378">Hydrolase</keyword>
<keyword evidence="3" id="KW-1185">Reference proteome</keyword>
<dbReference type="InterPro" id="IPR050662">
    <property type="entry name" value="Sec-metab_biosynth-thioest"/>
</dbReference>
<proteinExistence type="predicted"/>
<comment type="caution">
    <text evidence="2">The sequence shown here is derived from an EMBL/GenBank/DDBJ whole genome shotgun (WGS) entry which is preliminary data.</text>
</comment>
<dbReference type="InterPro" id="IPR001279">
    <property type="entry name" value="Metallo-B-lactamas"/>
</dbReference>
<protein>
    <submittedName>
        <fullName evidence="2">MBL fold metallo-hydrolase</fullName>
    </submittedName>
</protein>
<dbReference type="Gene3D" id="3.60.15.10">
    <property type="entry name" value="Ribonuclease Z/Hydroxyacylglutathione hydrolase-like"/>
    <property type="match status" value="1"/>
</dbReference>
<accession>A0A6I2GGW8</accession>
<name>A0A6I2GGW8_9LACT</name>
<sequence>MQEVAKNIYSFGVTLPNSPLKLINAYVVKGENRTVLFDTGFNNPQSEAELLAGLQELGIEIKNLEVVLTHLHADHTGLIHLFKHAGCKIYMSQIDGEHANGMITGKYWHKLDDLLALFGLQEDQIDNNDNPGFINQPSEAFDFIELVPGEKFVIGDYDFDVLNLIGHTPGHIGFFDEKSGVLISADTVLDPITPNITFWGFEYIDMLGSYVNTLKELMRLPIKVILPTHRKIIYNPNERMAELIMHHNERLQEILDVMEDDKTYTVRDISAAISWRIKADSWEVFPKQQKIFAAGETMAHLDHLIHTHCVTMTKDEQGILHFTKIAPQIKPF</sequence>
<reference evidence="2 3" key="1">
    <citation type="submission" date="2019-11" db="EMBL/GenBank/DDBJ databases">
        <title>Characterisation of Fundicoccus ignavus gen. nov. sp. nov., a novel genus of the family Aerococcaceae isolated from bulk tank milk.</title>
        <authorList>
            <person name="Siebert A."/>
            <person name="Huptas C."/>
            <person name="Wenning M."/>
            <person name="Scherer S."/>
            <person name="Doll E.V."/>
        </authorList>
    </citation>
    <scope>NUCLEOTIDE SEQUENCE [LARGE SCALE GENOMIC DNA]</scope>
    <source>
        <strain evidence="2 3">WS4759</strain>
    </source>
</reference>
<dbReference type="InterPro" id="IPR036866">
    <property type="entry name" value="RibonucZ/Hydroxyglut_hydro"/>
</dbReference>
<dbReference type="SMART" id="SM00849">
    <property type="entry name" value="Lactamase_B"/>
    <property type="match status" value="1"/>
</dbReference>
<dbReference type="GO" id="GO:0016787">
    <property type="term" value="F:hydrolase activity"/>
    <property type="evidence" value="ECO:0007669"/>
    <property type="project" value="UniProtKB-KW"/>
</dbReference>
<dbReference type="Gene3D" id="1.10.10.10">
    <property type="entry name" value="Winged helix-like DNA-binding domain superfamily/Winged helix DNA-binding domain"/>
    <property type="match status" value="1"/>
</dbReference>
<evidence type="ECO:0000259" key="1">
    <source>
        <dbReference type="SMART" id="SM00849"/>
    </source>
</evidence>
<dbReference type="Proteomes" id="UP000430975">
    <property type="component" value="Unassembled WGS sequence"/>
</dbReference>
<dbReference type="EMBL" id="WJQS01000002">
    <property type="protein sequence ID" value="MRI84771.1"/>
    <property type="molecule type" value="Genomic_DNA"/>
</dbReference>
<dbReference type="InterPro" id="IPR036388">
    <property type="entry name" value="WH-like_DNA-bd_sf"/>
</dbReference>
<evidence type="ECO:0000313" key="3">
    <source>
        <dbReference type="Proteomes" id="UP000430975"/>
    </source>
</evidence>